<feature type="region of interest" description="Disordered" evidence="1">
    <location>
        <begin position="1"/>
        <end position="68"/>
    </location>
</feature>
<evidence type="ECO:0000313" key="2">
    <source>
        <dbReference type="EMBL" id="KAJ1120847.1"/>
    </source>
</evidence>
<proteinExistence type="predicted"/>
<evidence type="ECO:0000313" key="3">
    <source>
        <dbReference type="Proteomes" id="UP001066276"/>
    </source>
</evidence>
<organism evidence="2 3">
    <name type="scientific">Pleurodeles waltl</name>
    <name type="common">Iberian ribbed newt</name>
    <dbReference type="NCBI Taxonomy" id="8319"/>
    <lineage>
        <taxon>Eukaryota</taxon>
        <taxon>Metazoa</taxon>
        <taxon>Chordata</taxon>
        <taxon>Craniata</taxon>
        <taxon>Vertebrata</taxon>
        <taxon>Euteleostomi</taxon>
        <taxon>Amphibia</taxon>
        <taxon>Batrachia</taxon>
        <taxon>Caudata</taxon>
        <taxon>Salamandroidea</taxon>
        <taxon>Salamandridae</taxon>
        <taxon>Pleurodelinae</taxon>
        <taxon>Pleurodeles</taxon>
    </lineage>
</organism>
<dbReference type="PANTHER" id="PTHR21301:SF10">
    <property type="entry name" value="REVERSE TRANSCRIPTASE DOMAIN-CONTAINING PROTEIN"/>
    <property type="match status" value="1"/>
</dbReference>
<dbReference type="EMBL" id="JANPWB010000012">
    <property type="protein sequence ID" value="KAJ1120847.1"/>
    <property type="molecule type" value="Genomic_DNA"/>
</dbReference>
<gene>
    <name evidence="2" type="ORF">NDU88_008996</name>
</gene>
<dbReference type="PANTHER" id="PTHR21301">
    <property type="entry name" value="REVERSE TRANSCRIPTASE"/>
    <property type="match status" value="1"/>
</dbReference>
<dbReference type="AlphaFoldDB" id="A0AAV7P0K0"/>
<name>A0AAV7P0K0_PLEWA</name>
<protein>
    <submittedName>
        <fullName evidence="2">Uncharacterized protein</fullName>
    </submittedName>
</protein>
<keyword evidence="3" id="KW-1185">Reference proteome</keyword>
<comment type="caution">
    <text evidence="2">The sequence shown here is derived from an EMBL/GenBank/DDBJ whole genome shotgun (WGS) entry which is preliminary data.</text>
</comment>
<accession>A0AAV7P0K0</accession>
<evidence type="ECO:0000256" key="1">
    <source>
        <dbReference type="SAM" id="MobiDB-lite"/>
    </source>
</evidence>
<reference evidence="2" key="1">
    <citation type="journal article" date="2022" name="bioRxiv">
        <title>Sequencing and chromosome-scale assembly of the giantPleurodeles waltlgenome.</title>
        <authorList>
            <person name="Brown T."/>
            <person name="Elewa A."/>
            <person name="Iarovenko S."/>
            <person name="Subramanian E."/>
            <person name="Araus A.J."/>
            <person name="Petzold A."/>
            <person name="Susuki M."/>
            <person name="Suzuki K.-i.T."/>
            <person name="Hayashi T."/>
            <person name="Toyoda A."/>
            <person name="Oliveira C."/>
            <person name="Osipova E."/>
            <person name="Leigh N.D."/>
            <person name="Simon A."/>
            <person name="Yun M.H."/>
        </authorList>
    </citation>
    <scope>NUCLEOTIDE SEQUENCE</scope>
    <source>
        <strain evidence="2">20211129_DDA</strain>
        <tissue evidence="2">Liver</tissue>
    </source>
</reference>
<sequence length="320" mass="36061">MSEGDANASTDEHMATGRTASTRGGRTESLTANHGSKPQRRLFSGSRQEMDGPAGTITDRNDGPTGTALQDLLTCGRKYRNEARQFQRSGLKPLSSFTPNLEVVGPEVAIFEKSVVQKFEDMLRHIPRFKYNLDKEENKFLHNLIETNKITVKPCDKGGGLICQKEYELLTPDYTRVLIIYGLPKVHKDVKDPSLRPIVSMIGSAIEPLSKYVDPLLKPLVSQLLSYIFDTGHFISKLEGLQYNPEQEILVPMDLEALYTNIPQQQALDCVASYLIAASEMRSEDVMYTSFFYVDQNPFQPRSFGTFKAWKDTACQFFHC</sequence>
<dbReference type="Proteomes" id="UP001066276">
    <property type="component" value="Chromosome 8"/>
</dbReference>